<name>A0A9N8DGG4_9STRA</name>
<organism evidence="1 2">
    <name type="scientific">Seminavis robusta</name>
    <dbReference type="NCBI Taxonomy" id="568900"/>
    <lineage>
        <taxon>Eukaryota</taxon>
        <taxon>Sar</taxon>
        <taxon>Stramenopiles</taxon>
        <taxon>Ochrophyta</taxon>
        <taxon>Bacillariophyta</taxon>
        <taxon>Bacillariophyceae</taxon>
        <taxon>Bacillariophycidae</taxon>
        <taxon>Naviculales</taxon>
        <taxon>Naviculaceae</taxon>
        <taxon>Seminavis</taxon>
    </lineage>
</organism>
<evidence type="ECO:0000313" key="2">
    <source>
        <dbReference type="Proteomes" id="UP001153069"/>
    </source>
</evidence>
<evidence type="ECO:0000313" key="1">
    <source>
        <dbReference type="EMBL" id="CAB9500105.1"/>
    </source>
</evidence>
<keyword evidence="2" id="KW-1185">Reference proteome</keyword>
<proteinExistence type="predicted"/>
<gene>
    <name evidence="1" type="ORF">SEMRO_76_G041461.1</name>
</gene>
<accession>A0A9N8DGG4</accession>
<dbReference type="AlphaFoldDB" id="A0A9N8DGG4"/>
<sequence length="124" mass="13848">MADAEAKLGKMRNRLRFERRYLRSRLFAEVLPHALPWGASSNSTIRQNNLGIVRESRSLSSWKSVPVRFPADATLPTLHGLILDDVMVTYLLSPSSYVSMAVLSSPTDCINAARSCLPRNDESK</sequence>
<dbReference type="EMBL" id="CAICTM010000075">
    <property type="protein sequence ID" value="CAB9500105.1"/>
    <property type="molecule type" value="Genomic_DNA"/>
</dbReference>
<reference evidence="1" key="1">
    <citation type="submission" date="2020-06" db="EMBL/GenBank/DDBJ databases">
        <authorList>
            <consortium name="Plant Systems Biology data submission"/>
        </authorList>
    </citation>
    <scope>NUCLEOTIDE SEQUENCE</scope>
    <source>
        <strain evidence="1">D6</strain>
    </source>
</reference>
<protein>
    <submittedName>
        <fullName evidence="1">Uncharacterized protein</fullName>
    </submittedName>
</protein>
<comment type="caution">
    <text evidence="1">The sequence shown here is derived from an EMBL/GenBank/DDBJ whole genome shotgun (WGS) entry which is preliminary data.</text>
</comment>
<dbReference type="Proteomes" id="UP001153069">
    <property type="component" value="Unassembled WGS sequence"/>
</dbReference>